<dbReference type="InterPro" id="IPR036271">
    <property type="entry name" value="Tet_transcr_reg_TetR-rel_C_sf"/>
</dbReference>
<dbReference type="PRINTS" id="PR00455">
    <property type="entry name" value="HTHTETR"/>
</dbReference>
<dbReference type="Proteomes" id="UP001595904">
    <property type="component" value="Unassembled WGS sequence"/>
</dbReference>
<reference evidence="6" key="1">
    <citation type="journal article" date="2019" name="Int. J. Syst. Evol. Microbiol.">
        <title>The Global Catalogue of Microorganisms (GCM) 10K type strain sequencing project: providing services to taxonomists for standard genome sequencing and annotation.</title>
        <authorList>
            <consortium name="The Broad Institute Genomics Platform"/>
            <consortium name="The Broad Institute Genome Sequencing Center for Infectious Disease"/>
            <person name="Wu L."/>
            <person name="Ma J."/>
        </authorList>
    </citation>
    <scope>NUCLEOTIDE SEQUENCE [LARGE SCALE GENOMIC DNA]</scope>
    <source>
        <strain evidence="6">CGMCC 1.10759</strain>
    </source>
</reference>
<feature type="region of interest" description="Disordered" evidence="3">
    <location>
        <begin position="224"/>
        <end position="261"/>
    </location>
</feature>
<accession>A0ABV8SY48</accession>
<evidence type="ECO:0000256" key="2">
    <source>
        <dbReference type="PROSITE-ProRule" id="PRU00335"/>
    </source>
</evidence>
<dbReference type="Pfam" id="PF17939">
    <property type="entry name" value="TetR_C_30"/>
    <property type="match status" value="1"/>
</dbReference>
<dbReference type="PANTHER" id="PTHR30055:SF235">
    <property type="entry name" value="TRANSCRIPTIONAL REGULATORY PROTEIN"/>
    <property type="match status" value="1"/>
</dbReference>
<dbReference type="RefSeq" id="WP_380601975.1">
    <property type="nucleotide sequence ID" value="NZ_JBHSDU010000014.1"/>
</dbReference>
<gene>
    <name evidence="5" type="ORF">ACFPN2_25760</name>
</gene>
<dbReference type="InterPro" id="IPR001647">
    <property type="entry name" value="HTH_TetR"/>
</dbReference>
<feature type="domain" description="HTH tetR-type" evidence="4">
    <location>
        <begin position="18"/>
        <end position="78"/>
    </location>
</feature>
<dbReference type="InterPro" id="IPR009057">
    <property type="entry name" value="Homeodomain-like_sf"/>
</dbReference>
<feature type="compositionally biased region" description="Basic residues" evidence="3">
    <location>
        <begin position="1"/>
        <end position="10"/>
    </location>
</feature>
<dbReference type="InterPro" id="IPR041586">
    <property type="entry name" value="PsrA_TetR_C"/>
</dbReference>
<dbReference type="InterPro" id="IPR050109">
    <property type="entry name" value="HTH-type_TetR-like_transc_reg"/>
</dbReference>
<evidence type="ECO:0000313" key="5">
    <source>
        <dbReference type="EMBL" id="MFC4312516.1"/>
    </source>
</evidence>
<evidence type="ECO:0000256" key="1">
    <source>
        <dbReference type="ARBA" id="ARBA00023125"/>
    </source>
</evidence>
<keyword evidence="1 2" id="KW-0238">DNA-binding</keyword>
<feature type="compositionally biased region" description="Low complexity" evidence="3">
    <location>
        <begin position="243"/>
        <end position="253"/>
    </location>
</feature>
<sequence>MAVGRKKKSGARSGKAPRDTREHLLDHAEALFAQRGFYGVSVRDITQAAGVDVSMINYHFGSKQELIAAVFDRRAQSVNADRLEQLEEARRRFWPLPPTPEALLEAYVTPLTRRLKENNPGWRHYFALVAEVNNSPEWSSLMTQHFDPFIRQFVAAMQEALPGCSARDLHWANHFFSGAITLSLAQTGRVERLSEGQCDSTQIDELYERLLTLFSAGFRALAATSSPTAEPTPAGPQRPPRLPRATPTPAEAKPAPKKTRR</sequence>
<dbReference type="Gene3D" id="1.10.357.10">
    <property type="entry name" value="Tetracycline Repressor, domain 2"/>
    <property type="match status" value="1"/>
</dbReference>
<feature type="DNA-binding region" description="H-T-H motif" evidence="2">
    <location>
        <begin position="41"/>
        <end position="60"/>
    </location>
</feature>
<dbReference type="EMBL" id="JBHSDU010000014">
    <property type="protein sequence ID" value="MFC4312516.1"/>
    <property type="molecule type" value="Genomic_DNA"/>
</dbReference>
<feature type="compositionally biased region" description="Pro residues" evidence="3">
    <location>
        <begin position="233"/>
        <end position="242"/>
    </location>
</feature>
<dbReference type="PROSITE" id="PS50977">
    <property type="entry name" value="HTH_TETR_2"/>
    <property type="match status" value="1"/>
</dbReference>
<dbReference type="PANTHER" id="PTHR30055">
    <property type="entry name" value="HTH-TYPE TRANSCRIPTIONAL REGULATOR RUTR"/>
    <property type="match status" value="1"/>
</dbReference>
<dbReference type="Pfam" id="PF00440">
    <property type="entry name" value="TetR_N"/>
    <property type="match status" value="1"/>
</dbReference>
<proteinExistence type="predicted"/>
<organism evidence="5 6">
    <name type="scientific">Steroidobacter flavus</name>
    <dbReference type="NCBI Taxonomy" id="1842136"/>
    <lineage>
        <taxon>Bacteria</taxon>
        <taxon>Pseudomonadati</taxon>
        <taxon>Pseudomonadota</taxon>
        <taxon>Gammaproteobacteria</taxon>
        <taxon>Steroidobacterales</taxon>
        <taxon>Steroidobacteraceae</taxon>
        <taxon>Steroidobacter</taxon>
    </lineage>
</organism>
<comment type="caution">
    <text evidence="5">The sequence shown here is derived from an EMBL/GenBank/DDBJ whole genome shotgun (WGS) entry which is preliminary data.</text>
</comment>
<keyword evidence="6" id="KW-1185">Reference proteome</keyword>
<name>A0ABV8SY48_9GAMM</name>
<dbReference type="SUPFAM" id="SSF46689">
    <property type="entry name" value="Homeodomain-like"/>
    <property type="match status" value="1"/>
</dbReference>
<evidence type="ECO:0000256" key="3">
    <source>
        <dbReference type="SAM" id="MobiDB-lite"/>
    </source>
</evidence>
<protein>
    <submittedName>
        <fullName evidence="5">TetR/AcrR family transcriptional regulator</fullName>
    </submittedName>
</protein>
<feature type="region of interest" description="Disordered" evidence="3">
    <location>
        <begin position="1"/>
        <end position="20"/>
    </location>
</feature>
<evidence type="ECO:0000313" key="6">
    <source>
        <dbReference type="Proteomes" id="UP001595904"/>
    </source>
</evidence>
<evidence type="ECO:0000259" key="4">
    <source>
        <dbReference type="PROSITE" id="PS50977"/>
    </source>
</evidence>
<dbReference type="SUPFAM" id="SSF48498">
    <property type="entry name" value="Tetracyclin repressor-like, C-terminal domain"/>
    <property type="match status" value="1"/>
</dbReference>